<dbReference type="Pfam" id="PF13545">
    <property type="entry name" value="HTH_Crp_2"/>
    <property type="match status" value="1"/>
</dbReference>
<dbReference type="CDD" id="cd00038">
    <property type="entry name" value="CAP_ED"/>
    <property type="match status" value="1"/>
</dbReference>
<evidence type="ECO:0000313" key="7">
    <source>
        <dbReference type="Proteomes" id="UP000186004"/>
    </source>
</evidence>
<evidence type="ECO:0000259" key="4">
    <source>
        <dbReference type="PROSITE" id="PS50042"/>
    </source>
</evidence>
<evidence type="ECO:0000256" key="2">
    <source>
        <dbReference type="ARBA" id="ARBA00023125"/>
    </source>
</evidence>
<dbReference type="InterPro" id="IPR000595">
    <property type="entry name" value="cNMP-bd_dom"/>
</dbReference>
<name>A0A1N7EFB0_9ACTN</name>
<dbReference type="PANTHER" id="PTHR24567">
    <property type="entry name" value="CRP FAMILY TRANSCRIPTIONAL REGULATORY PROTEIN"/>
    <property type="match status" value="1"/>
</dbReference>
<dbReference type="Pfam" id="PF00027">
    <property type="entry name" value="cNMP_binding"/>
    <property type="match status" value="1"/>
</dbReference>
<keyword evidence="1" id="KW-0805">Transcription regulation</keyword>
<dbReference type="EMBL" id="FTNF01000023">
    <property type="protein sequence ID" value="SIR86852.1"/>
    <property type="molecule type" value="Genomic_DNA"/>
</dbReference>
<dbReference type="SUPFAM" id="SSF46785">
    <property type="entry name" value="Winged helix' DNA-binding domain"/>
    <property type="match status" value="1"/>
</dbReference>
<reference evidence="6 7" key="1">
    <citation type="submission" date="2017-01" db="EMBL/GenBank/DDBJ databases">
        <authorList>
            <person name="Mah S.A."/>
            <person name="Swanson W.J."/>
            <person name="Moy G.W."/>
            <person name="Vacquier V.D."/>
        </authorList>
    </citation>
    <scope>NUCLEOTIDE SEQUENCE [LARGE SCALE GENOMIC DNA]</scope>
    <source>
        <strain evidence="6 7">DSM 45758</strain>
    </source>
</reference>
<sequence length="210" mass="22152">MFRTLDDALLGEIARRHTARSVPAGVALAHTGDPAEHLLVVESGTVSAACHGRDGSRVRFVTVTGPAVVDKAAVLAGGRHTATWTTASPCRVSRLPASLLRQLIDTVPSMRDHVLRYLSEQVNQDRLAMTRRASGRPVVRVASWLLETGRGRAGRVGLPGSQEGLGEEIGLSRVSVNRALRDLAASGLVRVEPGAVVVLDPPGLAAVRDG</sequence>
<dbReference type="InterPro" id="IPR036390">
    <property type="entry name" value="WH_DNA-bd_sf"/>
</dbReference>
<dbReference type="STRING" id="1198245.SAMN05444858_12324"/>
<evidence type="ECO:0000313" key="6">
    <source>
        <dbReference type="EMBL" id="SIR86852.1"/>
    </source>
</evidence>
<accession>A0A1N7EFB0</accession>
<gene>
    <name evidence="6" type="ORF">SAMN05444858_12324</name>
</gene>
<dbReference type="PANTHER" id="PTHR24567:SF74">
    <property type="entry name" value="HTH-TYPE TRANSCRIPTIONAL REGULATOR ARCR"/>
    <property type="match status" value="1"/>
</dbReference>
<dbReference type="PROSITE" id="PS51063">
    <property type="entry name" value="HTH_CRP_2"/>
    <property type="match status" value="1"/>
</dbReference>
<feature type="domain" description="Cyclic nucleotide-binding" evidence="4">
    <location>
        <begin position="1"/>
        <end position="121"/>
    </location>
</feature>
<keyword evidence="2" id="KW-0238">DNA-binding</keyword>
<dbReference type="InterPro" id="IPR050397">
    <property type="entry name" value="Env_Response_Regulators"/>
</dbReference>
<dbReference type="Gene3D" id="1.10.10.10">
    <property type="entry name" value="Winged helix-like DNA-binding domain superfamily/Winged helix DNA-binding domain"/>
    <property type="match status" value="1"/>
</dbReference>
<proteinExistence type="predicted"/>
<dbReference type="SMART" id="SM00419">
    <property type="entry name" value="HTH_CRP"/>
    <property type="match status" value="1"/>
</dbReference>
<evidence type="ECO:0000256" key="3">
    <source>
        <dbReference type="ARBA" id="ARBA00023163"/>
    </source>
</evidence>
<dbReference type="InterPro" id="IPR018490">
    <property type="entry name" value="cNMP-bd_dom_sf"/>
</dbReference>
<dbReference type="GO" id="GO:0003700">
    <property type="term" value="F:DNA-binding transcription factor activity"/>
    <property type="evidence" value="ECO:0007669"/>
    <property type="project" value="TreeGrafter"/>
</dbReference>
<dbReference type="GO" id="GO:0003677">
    <property type="term" value="F:DNA binding"/>
    <property type="evidence" value="ECO:0007669"/>
    <property type="project" value="UniProtKB-KW"/>
</dbReference>
<dbReference type="SMART" id="SM00100">
    <property type="entry name" value="cNMP"/>
    <property type="match status" value="1"/>
</dbReference>
<dbReference type="InterPro" id="IPR014710">
    <property type="entry name" value="RmlC-like_jellyroll"/>
</dbReference>
<keyword evidence="7" id="KW-1185">Reference proteome</keyword>
<dbReference type="InterPro" id="IPR012318">
    <property type="entry name" value="HTH_CRP"/>
</dbReference>
<evidence type="ECO:0000259" key="5">
    <source>
        <dbReference type="PROSITE" id="PS51063"/>
    </source>
</evidence>
<keyword evidence="3" id="KW-0804">Transcription</keyword>
<organism evidence="6 7">
    <name type="scientific">Micromonospora avicenniae</name>
    <dbReference type="NCBI Taxonomy" id="1198245"/>
    <lineage>
        <taxon>Bacteria</taxon>
        <taxon>Bacillati</taxon>
        <taxon>Actinomycetota</taxon>
        <taxon>Actinomycetes</taxon>
        <taxon>Micromonosporales</taxon>
        <taxon>Micromonosporaceae</taxon>
        <taxon>Micromonospora</taxon>
    </lineage>
</organism>
<dbReference type="Gene3D" id="2.60.120.10">
    <property type="entry name" value="Jelly Rolls"/>
    <property type="match status" value="1"/>
</dbReference>
<dbReference type="InterPro" id="IPR036388">
    <property type="entry name" value="WH-like_DNA-bd_sf"/>
</dbReference>
<dbReference type="SUPFAM" id="SSF51206">
    <property type="entry name" value="cAMP-binding domain-like"/>
    <property type="match status" value="1"/>
</dbReference>
<protein>
    <submittedName>
        <fullName evidence="6">CRP/FNR family transcriptional regulator, anaerobic regulatory protein</fullName>
    </submittedName>
</protein>
<evidence type="ECO:0000256" key="1">
    <source>
        <dbReference type="ARBA" id="ARBA00023015"/>
    </source>
</evidence>
<dbReference type="AlphaFoldDB" id="A0A1N7EFB0"/>
<dbReference type="PROSITE" id="PS50042">
    <property type="entry name" value="CNMP_BINDING_3"/>
    <property type="match status" value="1"/>
</dbReference>
<feature type="domain" description="HTH crp-type" evidence="5">
    <location>
        <begin position="135"/>
        <end position="202"/>
    </location>
</feature>
<dbReference type="Proteomes" id="UP000186004">
    <property type="component" value="Unassembled WGS sequence"/>
</dbReference>
<dbReference type="GO" id="GO:0005829">
    <property type="term" value="C:cytosol"/>
    <property type="evidence" value="ECO:0007669"/>
    <property type="project" value="TreeGrafter"/>
</dbReference>